<feature type="signal peptide" evidence="1">
    <location>
        <begin position="1"/>
        <end position="18"/>
    </location>
</feature>
<sequence length="60" mass="6469">MLLVGIFVFAQLIHNVKASDVACITTSDCIAYCDARCKPCLATCVNNRCICTVTIGKKTN</sequence>
<gene>
    <name evidence="2" type="ORF">KGM_210254</name>
</gene>
<dbReference type="KEGG" id="dpl:KGM_210254"/>
<evidence type="ECO:0000313" key="2">
    <source>
        <dbReference type="EMBL" id="OWR50404.1"/>
    </source>
</evidence>
<reference evidence="2 3" key="1">
    <citation type="journal article" date="2011" name="Cell">
        <title>The monarch butterfly genome yields insights into long-distance migration.</title>
        <authorList>
            <person name="Zhan S."/>
            <person name="Merlin C."/>
            <person name="Boore J.L."/>
            <person name="Reppert S.M."/>
        </authorList>
    </citation>
    <scope>NUCLEOTIDE SEQUENCE [LARGE SCALE GENOMIC DNA]</scope>
    <source>
        <strain evidence="2">F-2</strain>
    </source>
</reference>
<dbReference type="EMBL" id="AGBW02009569">
    <property type="protein sequence ID" value="OWR50404.1"/>
    <property type="molecule type" value="Genomic_DNA"/>
</dbReference>
<accession>A0A212F9J1</accession>
<dbReference type="Proteomes" id="UP000007151">
    <property type="component" value="Unassembled WGS sequence"/>
</dbReference>
<name>A0A212F9J1_DANPL</name>
<proteinExistence type="predicted"/>
<organism evidence="2 3">
    <name type="scientific">Danaus plexippus plexippus</name>
    <dbReference type="NCBI Taxonomy" id="278856"/>
    <lineage>
        <taxon>Eukaryota</taxon>
        <taxon>Metazoa</taxon>
        <taxon>Ecdysozoa</taxon>
        <taxon>Arthropoda</taxon>
        <taxon>Hexapoda</taxon>
        <taxon>Insecta</taxon>
        <taxon>Pterygota</taxon>
        <taxon>Neoptera</taxon>
        <taxon>Endopterygota</taxon>
        <taxon>Lepidoptera</taxon>
        <taxon>Glossata</taxon>
        <taxon>Ditrysia</taxon>
        <taxon>Papilionoidea</taxon>
        <taxon>Nymphalidae</taxon>
        <taxon>Danainae</taxon>
        <taxon>Danaini</taxon>
        <taxon>Danaina</taxon>
        <taxon>Danaus</taxon>
        <taxon>Danaus</taxon>
    </lineage>
</organism>
<dbReference type="AlphaFoldDB" id="A0A212F9J1"/>
<keyword evidence="1" id="KW-0732">Signal</keyword>
<comment type="caution">
    <text evidence="2">The sequence shown here is derived from an EMBL/GenBank/DDBJ whole genome shotgun (WGS) entry which is preliminary data.</text>
</comment>
<feature type="chain" id="PRO_5012713373" evidence="1">
    <location>
        <begin position="19"/>
        <end position="60"/>
    </location>
</feature>
<evidence type="ECO:0000313" key="3">
    <source>
        <dbReference type="Proteomes" id="UP000007151"/>
    </source>
</evidence>
<keyword evidence="3" id="KW-1185">Reference proteome</keyword>
<protein>
    <submittedName>
        <fullName evidence="2">Uncharacterized protein</fullName>
    </submittedName>
</protein>
<dbReference type="InParanoid" id="A0A212F9J1"/>
<evidence type="ECO:0000256" key="1">
    <source>
        <dbReference type="SAM" id="SignalP"/>
    </source>
</evidence>